<dbReference type="Proteomes" id="UP001212152">
    <property type="component" value="Unassembled WGS sequence"/>
</dbReference>
<reference evidence="6" key="1">
    <citation type="submission" date="2020-05" db="EMBL/GenBank/DDBJ databases">
        <title>Phylogenomic resolution of chytrid fungi.</title>
        <authorList>
            <person name="Stajich J.E."/>
            <person name="Amses K."/>
            <person name="Simmons R."/>
            <person name="Seto K."/>
            <person name="Myers J."/>
            <person name="Bonds A."/>
            <person name="Quandt C.A."/>
            <person name="Barry K."/>
            <person name="Liu P."/>
            <person name="Grigoriev I."/>
            <person name="Longcore J.E."/>
            <person name="James T.Y."/>
        </authorList>
    </citation>
    <scope>NUCLEOTIDE SEQUENCE</scope>
    <source>
        <strain evidence="6">JEL0379</strain>
    </source>
</reference>
<dbReference type="SMART" id="SM00184">
    <property type="entry name" value="RING"/>
    <property type="match status" value="1"/>
</dbReference>
<dbReference type="PROSITE" id="PS00518">
    <property type="entry name" value="ZF_RING_1"/>
    <property type="match status" value="1"/>
</dbReference>
<evidence type="ECO:0000313" key="7">
    <source>
        <dbReference type="Proteomes" id="UP001212152"/>
    </source>
</evidence>
<evidence type="ECO:0000256" key="1">
    <source>
        <dbReference type="ARBA" id="ARBA00022723"/>
    </source>
</evidence>
<evidence type="ECO:0000313" key="6">
    <source>
        <dbReference type="EMBL" id="KAJ3181156.1"/>
    </source>
</evidence>
<evidence type="ECO:0000256" key="4">
    <source>
        <dbReference type="PROSITE-ProRule" id="PRU00175"/>
    </source>
</evidence>
<dbReference type="PANTHER" id="PTHR23327">
    <property type="entry name" value="RING FINGER PROTEIN 127"/>
    <property type="match status" value="1"/>
</dbReference>
<keyword evidence="2 4" id="KW-0863">Zinc-finger</keyword>
<dbReference type="InterPro" id="IPR018957">
    <property type="entry name" value="Znf_C3HC4_RING-type"/>
</dbReference>
<proteinExistence type="predicted"/>
<gene>
    <name evidence="6" type="ORF">HDU87_001285</name>
</gene>
<evidence type="ECO:0000256" key="3">
    <source>
        <dbReference type="ARBA" id="ARBA00022833"/>
    </source>
</evidence>
<keyword evidence="3" id="KW-0862">Zinc</keyword>
<organism evidence="6 7">
    <name type="scientific">Geranomyces variabilis</name>
    <dbReference type="NCBI Taxonomy" id="109894"/>
    <lineage>
        <taxon>Eukaryota</taxon>
        <taxon>Fungi</taxon>
        <taxon>Fungi incertae sedis</taxon>
        <taxon>Chytridiomycota</taxon>
        <taxon>Chytridiomycota incertae sedis</taxon>
        <taxon>Chytridiomycetes</taxon>
        <taxon>Spizellomycetales</taxon>
        <taxon>Powellomycetaceae</taxon>
        <taxon>Geranomyces</taxon>
    </lineage>
</organism>
<sequence>MTGHHLTTIVTKPSDSLLISWKSCLRSAGGGGSTAYSPIVGVAPAAEDPMHFRVHVPPPIEPGSKTPIGGSGGGDMMSLVHPLLDLSKDVMYASAVVRKRYLAEQIDVLRTAKGVDKRAMAAIFVVKTLEKEIDRIFSHAARKSAELKSAAIPALVTRLARLTSPFGSTKQIMYLVRPFLEEYTRENKLLARRSGTGSPAAGTSPGFEAYFTDLKESARVVSKKSRSTFIGNTMKTLVKMEAEFYLLGQFVARSSLELVEFIRLVQELTQNSKWSCDLESNCLARQQRINSWISEARKSFLAVVEGLTPDLTDFECAVCLGTMHKPVQLETCKHRFCRECLHQHARFSAYWSYLYWIDIMCPICRGGYSVRSKVDDRAMDNLIKTYFPREHAAKSREEFRKKLHRKVITLLRTRIVWRDAFWE</sequence>
<dbReference type="Gene3D" id="3.30.40.10">
    <property type="entry name" value="Zinc/RING finger domain, C3HC4 (zinc finger)"/>
    <property type="match status" value="1"/>
</dbReference>
<dbReference type="EMBL" id="JADGJQ010000013">
    <property type="protein sequence ID" value="KAJ3181156.1"/>
    <property type="molecule type" value="Genomic_DNA"/>
</dbReference>
<dbReference type="PROSITE" id="PS50089">
    <property type="entry name" value="ZF_RING_2"/>
    <property type="match status" value="1"/>
</dbReference>
<dbReference type="Pfam" id="PF00097">
    <property type="entry name" value="zf-C3HC4"/>
    <property type="match status" value="1"/>
</dbReference>
<accession>A0AAD5TNC7</accession>
<dbReference type="GO" id="GO:0008270">
    <property type="term" value="F:zinc ion binding"/>
    <property type="evidence" value="ECO:0007669"/>
    <property type="project" value="UniProtKB-KW"/>
</dbReference>
<keyword evidence="1" id="KW-0479">Metal-binding</keyword>
<dbReference type="SUPFAM" id="SSF57850">
    <property type="entry name" value="RING/U-box"/>
    <property type="match status" value="1"/>
</dbReference>
<name>A0AAD5TNC7_9FUNG</name>
<comment type="caution">
    <text evidence="6">The sequence shown here is derived from an EMBL/GenBank/DDBJ whole genome shotgun (WGS) entry which is preliminary data.</text>
</comment>
<feature type="domain" description="RING-type" evidence="5">
    <location>
        <begin position="316"/>
        <end position="365"/>
    </location>
</feature>
<evidence type="ECO:0000259" key="5">
    <source>
        <dbReference type="PROSITE" id="PS50089"/>
    </source>
</evidence>
<dbReference type="InterPro" id="IPR017907">
    <property type="entry name" value="Znf_RING_CS"/>
</dbReference>
<dbReference type="AlphaFoldDB" id="A0AAD5TNC7"/>
<keyword evidence="7" id="KW-1185">Reference proteome</keyword>
<dbReference type="InterPro" id="IPR013083">
    <property type="entry name" value="Znf_RING/FYVE/PHD"/>
</dbReference>
<dbReference type="InterPro" id="IPR001841">
    <property type="entry name" value="Znf_RING"/>
</dbReference>
<evidence type="ECO:0000256" key="2">
    <source>
        <dbReference type="ARBA" id="ARBA00022771"/>
    </source>
</evidence>
<protein>
    <recommendedName>
        <fullName evidence="5">RING-type domain-containing protein</fullName>
    </recommendedName>
</protein>